<evidence type="ECO:0000313" key="3">
    <source>
        <dbReference type="EMBL" id="QCZ25082.1"/>
    </source>
</evidence>
<dbReference type="InterPro" id="IPR006170">
    <property type="entry name" value="PBP/GOBP"/>
</dbReference>
<evidence type="ECO:0000256" key="1">
    <source>
        <dbReference type="ARBA" id="ARBA00022729"/>
    </source>
</evidence>
<sequence>MEFSFKNMNAIAVIAFVLFSIGFVEADVKDELRSQLEECRSSFNVTDDEVKGITLKQAPTSQEGKCYLHCIFSRMDVMTEEGQMNSEGMKGLVREIPDIKEGELKKLEQVADKCGEAPLGEDRCENAVTIYDCINTVADELGVKGPA</sequence>
<dbReference type="SUPFAM" id="SSF47565">
    <property type="entry name" value="Insect pheromone/odorant-binding proteins"/>
    <property type="match status" value="1"/>
</dbReference>
<feature type="signal peptide" evidence="2">
    <location>
        <begin position="1"/>
        <end position="26"/>
    </location>
</feature>
<dbReference type="PANTHER" id="PTHR11857:SF42">
    <property type="entry name" value="GENERAL ODORANT-BINDING PROTEIN 19D-RELATED"/>
    <property type="match status" value="1"/>
</dbReference>
<dbReference type="PANTHER" id="PTHR11857">
    <property type="entry name" value="ODORANT BINDING PROTEIN-RELATED"/>
    <property type="match status" value="1"/>
</dbReference>
<dbReference type="GO" id="GO:0007608">
    <property type="term" value="P:sensory perception of smell"/>
    <property type="evidence" value="ECO:0007669"/>
    <property type="project" value="TreeGrafter"/>
</dbReference>
<accession>A0A4Y5RDK5</accession>
<organism evidence="3">
    <name type="scientific">Nezara viridula</name>
    <name type="common">Southern green stink bug</name>
    <name type="synonym">Cimex viridulus</name>
    <dbReference type="NCBI Taxonomy" id="85310"/>
    <lineage>
        <taxon>Eukaryota</taxon>
        <taxon>Metazoa</taxon>
        <taxon>Ecdysozoa</taxon>
        <taxon>Arthropoda</taxon>
        <taxon>Hexapoda</taxon>
        <taxon>Insecta</taxon>
        <taxon>Pterygota</taxon>
        <taxon>Neoptera</taxon>
        <taxon>Paraneoptera</taxon>
        <taxon>Hemiptera</taxon>
        <taxon>Heteroptera</taxon>
        <taxon>Panheteroptera</taxon>
        <taxon>Pentatomomorpha</taxon>
        <taxon>Pentatomoidea</taxon>
        <taxon>Pentatomidae</taxon>
        <taxon>Pentatominae</taxon>
        <taxon>Nezara</taxon>
    </lineage>
</organism>
<dbReference type="SMART" id="SM00708">
    <property type="entry name" value="PhBP"/>
    <property type="match status" value="1"/>
</dbReference>
<dbReference type="Gene3D" id="1.10.238.20">
    <property type="entry name" value="Pheromone/general odorant binding protein domain"/>
    <property type="match status" value="1"/>
</dbReference>
<dbReference type="AlphaFoldDB" id="A0A4Y5RDK5"/>
<feature type="chain" id="PRO_5021270820" evidence="2">
    <location>
        <begin position="27"/>
        <end position="147"/>
    </location>
</feature>
<gene>
    <name evidence="3" type="primary">OBP25</name>
</gene>
<dbReference type="OrthoDB" id="6616808at2759"/>
<dbReference type="GO" id="GO:0005615">
    <property type="term" value="C:extracellular space"/>
    <property type="evidence" value="ECO:0007669"/>
    <property type="project" value="TreeGrafter"/>
</dbReference>
<keyword evidence="1 2" id="KW-0732">Signal</keyword>
<dbReference type="CDD" id="cd23992">
    <property type="entry name" value="PBP_GOBP"/>
    <property type="match status" value="1"/>
</dbReference>
<dbReference type="GO" id="GO:0005549">
    <property type="term" value="F:odorant binding"/>
    <property type="evidence" value="ECO:0007669"/>
    <property type="project" value="InterPro"/>
</dbReference>
<dbReference type="InterPro" id="IPR036728">
    <property type="entry name" value="PBP_GOBP_sf"/>
</dbReference>
<name>A0A4Y5RDK5_NEZVI</name>
<dbReference type="EMBL" id="MK753170">
    <property type="protein sequence ID" value="QCZ25082.1"/>
    <property type="molecule type" value="mRNA"/>
</dbReference>
<reference evidence="3" key="1">
    <citation type="submission" date="2019-04" db="EMBL/GenBank/DDBJ databases">
        <title>Candidate genes coding for odorant binding proteins and chemosensory proteins identified from dissected antennae and mouthparts of the southern green stink bug Nezara viridula.</title>
        <authorList>
            <person name="Wu Z."/>
            <person name="Cui Y."/>
            <person name="Qu M."/>
            <person name="Lin J.-H."/>
        </authorList>
    </citation>
    <scope>NUCLEOTIDE SEQUENCE</scope>
</reference>
<dbReference type="Pfam" id="PF01395">
    <property type="entry name" value="PBP_GOBP"/>
    <property type="match status" value="1"/>
</dbReference>
<proteinExistence type="evidence at transcript level"/>
<protein>
    <submittedName>
        <fullName evidence="3">Odorant binding protein 25</fullName>
    </submittedName>
</protein>
<evidence type="ECO:0000256" key="2">
    <source>
        <dbReference type="SAM" id="SignalP"/>
    </source>
</evidence>